<dbReference type="CDD" id="cd02901">
    <property type="entry name" value="Macro_Poa1p-like"/>
    <property type="match status" value="1"/>
</dbReference>
<dbReference type="Pfam" id="PF01661">
    <property type="entry name" value="Macro"/>
    <property type="match status" value="1"/>
</dbReference>
<dbReference type="Gene3D" id="3.40.220.10">
    <property type="entry name" value="Leucine Aminopeptidase, subunit E, domain 1"/>
    <property type="match status" value="1"/>
</dbReference>
<protein>
    <submittedName>
        <fullName evidence="3">O-acetyl-ADP-ribose deacetylase (Regulator of RNase III), contains Macro domain</fullName>
    </submittedName>
</protein>
<gene>
    <name evidence="3" type="ORF">SAMN04488505_109121</name>
</gene>
<dbReference type="STRING" id="573321.SAMN04488505_109121"/>
<name>A0A1H8F8P0_9BACT</name>
<accession>A0A1H8F8P0</accession>
<evidence type="ECO:0000259" key="2">
    <source>
        <dbReference type="PROSITE" id="PS51154"/>
    </source>
</evidence>
<dbReference type="InterPro" id="IPR043472">
    <property type="entry name" value="Macro_dom-like"/>
</dbReference>
<comment type="catalytic activity">
    <reaction evidence="1">
        <text>an N-(ADP-alpha-D-ribosyl)-thymidine in DNA + H2O = a thymidine in DNA + ADP-D-ribose</text>
        <dbReference type="Rhea" id="RHEA:71655"/>
        <dbReference type="Rhea" id="RHEA-COMP:13556"/>
        <dbReference type="Rhea" id="RHEA-COMP:18051"/>
        <dbReference type="ChEBI" id="CHEBI:15377"/>
        <dbReference type="ChEBI" id="CHEBI:57967"/>
        <dbReference type="ChEBI" id="CHEBI:137386"/>
        <dbReference type="ChEBI" id="CHEBI:191199"/>
    </reaction>
    <physiologicalReaction direction="left-to-right" evidence="1">
        <dbReference type="Rhea" id="RHEA:71656"/>
    </physiologicalReaction>
</comment>
<sequence length="150" mass="16991">MAVSFIKGDLFSYPVLYSYAHGCNCKSAMGKGIALQFRRRFPKMYEEYKELCNRKEFGLGDVFIYSVFPYTVFNLGTQESWRTRADLLAIKGSLSKMLEYAENNNIKQIGLPKIGAGLGGLMWDEVKSVIIKLCEASVIDIVVFEEYLPS</sequence>
<dbReference type="InterPro" id="IPR050892">
    <property type="entry name" value="ADP-ribose_metab_enzymes"/>
</dbReference>
<evidence type="ECO:0000313" key="3">
    <source>
        <dbReference type="EMBL" id="SEN27408.1"/>
    </source>
</evidence>
<dbReference type="RefSeq" id="WP_089919232.1">
    <property type="nucleotide sequence ID" value="NZ_FOBB01000009.1"/>
</dbReference>
<dbReference type="SMART" id="SM00506">
    <property type="entry name" value="A1pp"/>
    <property type="match status" value="1"/>
</dbReference>
<dbReference type="Proteomes" id="UP000198984">
    <property type="component" value="Unassembled WGS sequence"/>
</dbReference>
<dbReference type="OrthoDB" id="9780211at2"/>
<dbReference type="InterPro" id="IPR002589">
    <property type="entry name" value="Macro_dom"/>
</dbReference>
<dbReference type="EMBL" id="FOBB01000009">
    <property type="protein sequence ID" value="SEN27408.1"/>
    <property type="molecule type" value="Genomic_DNA"/>
</dbReference>
<organism evidence="3 4">
    <name type="scientific">Chitinophaga rupis</name>
    <dbReference type="NCBI Taxonomy" id="573321"/>
    <lineage>
        <taxon>Bacteria</taxon>
        <taxon>Pseudomonadati</taxon>
        <taxon>Bacteroidota</taxon>
        <taxon>Chitinophagia</taxon>
        <taxon>Chitinophagales</taxon>
        <taxon>Chitinophagaceae</taxon>
        <taxon>Chitinophaga</taxon>
    </lineage>
</organism>
<dbReference type="SUPFAM" id="SSF52949">
    <property type="entry name" value="Macro domain-like"/>
    <property type="match status" value="1"/>
</dbReference>
<proteinExistence type="predicted"/>
<dbReference type="GO" id="GO:0140291">
    <property type="term" value="P:peptidyl-glutamate ADP-deribosylation"/>
    <property type="evidence" value="ECO:0007669"/>
    <property type="project" value="TreeGrafter"/>
</dbReference>
<keyword evidence="4" id="KW-1185">Reference proteome</keyword>
<feature type="domain" description="Macro" evidence="2">
    <location>
        <begin position="1"/>
        <end position="150"/>
    </location>
</feature>
<reference evidence="3 4" key="1">
    <citation type="submission" date="2016-10" db="EMBL/GenBank/DDBJ databases">
        <authorList>
            <person name="de Groot N.N."/>
        </authorList>
    </citation>
    <scope>NUCLEOTIDE SEQUENCE [LARGE SCALE GENOMIC DNA]</scope>
    <source>
        <strain evidence="3 4">DSM 21039</strain>
    </source>
</reference>
<dbReference type="PANTHER" id="PTHR12521:SF0">
    <property type="entry name" value="ADP-RIBOSE GLYCOHYDROLASE OARD1"/>
    <property type="match status" value="1"/>
</dbReference>
<evidence type="ECO:0000256" key="1">
    <source>
        <dbReference type="ARBA" id="ARBA00035885"/>
    </source>
</evidence>
<dbReference type="PANTHER" id="PTHR12521">
    <property type="entry name" value="PROTEIN C6ORF130"/>
    <property type="match status" value="1"/>
</dbReference>
<evidence type="ECO:0000313" key="4">
    <source>
        <dbReference type="Proteomes" id="UP000198984"/>
    </source>
</evidence>
<dbReference type="AlphaFoldDB" id="A0A1H8F8P0"/>
<dbReference type="PROSITE" id="PS51154">
    <property type="entry name" value="MACRO"/>
    <property type="match status" value="1"/>
</dbReference>